<comment type="caution">
    <text evidence="1">The sequence shown here is derived from an EMBL/GenBank/DDBJ whole genome shotgun (WGS) entry which is preliminary data.</text>
</comment>
<reference evidence="1" key="1">
    <citation type="submission" date="2022-09" db="EMBL/GenBank/DDBJ databases">
        <title>Fusarium specimens isolated from Avocado Roots.</title>
        <authorList>
            <person name="Stajich J."/>
            <person name="Roper C."/>
            <person name="Heimlech-Rivalta G."/>
        </authorList>
    </citation>
    <scope>NUCLEOTIDE SEQUENCE</scope>
    <source>
        <strain evidence="1">CF00095</strain>
    </source>
</reference>
<gene>
    <name evidence="1" type="ORF">NW768_004684</name>
</gene>
<proteinExistence type="predicted"/>
<dbReference type="EMBL" id="JAOQBH010000006">
    <property type="protein sequence ID" value="KAJ4135071.1"/>
    <property type="molecule type" value="Genomic_DNA"/>
</dbReference>
<evidence type="ECO:0000313" key="2">
    <source>
        <dbReference type="Proteomes" id="UP001152024"/>
    </source>
</evidence>
<organism evidence="1 2">
    <name type="scientific">Fusarium equiseti</name>
    <name type="common">Fusarium scirpi</name>
    <dbReference type="NCBI Taxonomy" id="61235"/>
    <lineage>
        <taxon>Eukaryota</taxon>
        <taxon>Fungi</taxon>
        <taxon>Dikarya</taxon>
        <taxon>Ascomycota</taxon>
        <taxon>Pezizomycotina</taxon>
        <taxon>Sordariomycetes</taxon>
        <taxon>Hypocreomycetidae</taxon>
        <taxon>Hypocreales</taxon>
        <taxon>Nectriaceae</taxon>
        <taxon>Fusarium</taxon>
        <taxon>Fusarium incarnatum-equiseti species complex</taxon>
    </lineage>
</organism>
<evidence type="ECO:0000313" key="1">
    <source>
        <dbReference type="EMBL" id="KAJ4135071.1"/>
    </source>
</evidence>
<accession>A0ABQ8RGV0</accession>
<sequence>MPKIQKLTALATMAAAAPTAEAMSIRVCNSYRFAYAILLSMKAVISHTLQIWDTDITLLGELHDCIDESIALAKQCESARPYGAAFVPDFLTMVYAAATDGYRNDEMVEILLDYEKDCVGADFLSHALSIRERLYAMKMRETMEEIELGLEPSLETMTQSLTEEKEEQCDQRAKECIIL</sequence>
<protein>
    <submittedName>
        <fullName evidence="1">Uncharacterized protein</fullName>
    </submittedName>
</protein>
<dbReference type="Proteomes" id="UP001152024">
    <property type="component" value="Unassembled WGS sequence"/>
</dbReference>
<keyword evidence="2" id="KW-1185">Reference proteome</keyword>
<name>A0ABQ8RGV0_FUSEQ</name>